<protein>
    <recommendedName>
        <fullName evidence="4">DUF4369 domain-containing protein</fullName>
    </recommendedName>
</protein>
<dbReference type="EMBL" id="JAESIY010000008">
    <property type="protein sequence ID" value="MBL3657451.1"/>
    <property type="molecule type" value="Genomic_DNA"/>
</dbReference>
<evidence type="ECO:0000313" key="3">
    <source>
        <dbReference type="Proteomes" id="UP000659388"/>
    </source>
</evidence>
<comment type="caution">
    <text evidence="2">The sequence shown here is derived from an EMBL/GenBank/DDBJ whole genome shotgun (WGS) entry which is preliminary data.</text>
</comment>
<dbReference type="AlphaFoldDB" id="A0A937F920"/>
<dbReference type="Proteomes" id="UP000659388">
    <property type="component" value="Unassembled WGS sequence"/>
</dbReference>
<feature type="signal peptide" evidence="1">
    <location>
        <begin position="1"/>
        <end position="19"/>
    </location>
</feature>
<evidence type="ECO:0008006" key="4">
    <source>
        <dbReference type="Google" id="ProtNLM"/>
    </source>
</evidence>
<gene>
    <name evidence="2" type="ORF">JL102_14990</name>
</gene>
<accession>A0A937F920</accession>
<keyword evidence="1" id="KW-0732">Signal</keyword>
<sequence>MHRSFIILILLLATHYSHAQEDYLVTLKRDTIKGEAQILLPSERNDEIIFKTDEDKTRYKAYQLLSFYHEGEQYVPVKMPEKYAIMKVVKPGYLSLLSYRIDNNYDFGNLYLLKKTGEGTEVPTFLFKKMMTDFLANCAEVSKKIENKEYKRSDIETIVDEYNNCIIRQTADTYSNEEPVKKNNAQATDHPALAIIKNIKTTLESYSKEETEDIIAVLSDLSDKLSKGEKIPSYMVGALKEESEPFKQIQADVESLIQSIQ</sequence>
<feature type="chain" id="PRO_5036929278" description="DUF4369 domain-containing protein" evidence="1">
    <location>
        <begin position="20"/>
        <end position="261"/>
    </location>
</feature>
<organism evidence="2 3">
    <name type="scientific">Fulvivirga sediminis</name>
    <dbReference type="NCBI Taxonomy" id="2803949"/>
    <lineage>
        <taxon>Bacteria</taxon>
        <taxon>Pseudomonadati</taxon>
        <taxon>Bacteroidota</taxon>
        <taxon>Cytophagia</taxon>
        <taxon>Cytophagales</taxon>
        <taxon>Fulvivirgaceae</taxon>
        <taxon>Fulvivirga</taxon>
    </lineage>
</organism>
<keyword evidence="3" id="KW-1185">Reference proteome</keyword>
<name>A0A937F920_9BACT</name>
<reference evidence="2" key="1">
    <citation type="submission" date="2021-01" db="EMBL/GenBank/DDBJ databases">
        <title>Fulvivirga kasyanovii gen. nov., sp nov., a novel member of the phylum Bacteroidetes isolated from seawater in a mussel farm.</title>
        <authorList>
            <person name="Zhao L.-H."/>
            <person name="Wang Z.-J."/>
        </authorList>
    </citation>
    <scope>NUCLEOTIDE SEQUENCE</scope>
    <source>
        <strain evidence="2">2943</strain>
    </source>
</reference>
<evidence type="ECO:0000313" key="2">
    <source>
        <dbReference type="EMBL" id="MBL3657451.1"/>
    </source>
</evidence>
<dbReference type="RefSeq" id="WP_202245243.1">
    <property type="nucleotide sequence ID" value="NZ_JAESIY010000008.1"/>
</dbReference>
<evidence type="ECO:0000256" key="1">
    <source>
        <dbReference type="SAM" id="SignalP"/>
    </source>
</evidence>
<proteinExistence type="predicted"/>